<evidence type="ECO:0000256" key="1">
    <source>
        <dbReference type="SAM" id="MobiDB-lite"/>
    </source>
</evidence>
<feature type="region of interest" description="Disordered" evidence="1">
    <location>
        <begin position="14"/>
        <end position="56"/>
    </location>
</feature>
<name>A0A9N9K9C5_9GLOM</name>
<reference evidence="2" key="1">
    <citation type="submission" date="2021-06" db="EMBL/GenBank/DDBJ databases">
        <authorList>
            <person name="Kallberg Y."/>
            <person name="Tangrot J."/>
            <person name="Rosling A."/>
        </authorList>
    </citation>
    <scope>NUCLEOTIDE SEQUENCE</scope>
    <source>
        <strain evidence="2">IN212</strain>
    </source>
</reference>
<feature type="compositionally biased region" description="Polar residues" evidence="1">
    <location>
        <begin position="47"/>
        <end position="56"/>
    </location>
</feature>
<sequence>NIPSDIRHKWLVALAKDKKQNTNNSNNETEYNDPSPSAKKPRKENTSESNNQITED</sequence>
<evidence type="ECO:0000313" key="2">
    <source>
        <dbReference type="EMBL" id="CAG8813655.1"/>
    </source>
</evidence>
<feature type="non-terminal residue" evidence="2">
    <location>
        <position position="1"/>
    </location>
</feature>
<protein>
    <submittedName>
        <fullName evidence="2">3075_t:CDS:1</fullName>
    </submittedName>
</protein>
<accession>A0A9N9K9C5</accession>
<dbReference type="EMBL" id="CAJVPZ010088768">
    <property type="protein sequence ID" value="CAG8813655.1"/>
    <property type="molecule type" value="Genomic_DNA"/>
</dbReference>
<proteinExistence type="predicted"/>
<keyword evidence="3" id="KW-1185">Reference proteome</keyword>
<gene>
    <name evidence="2" type="ORF">RFULGI_LOCUS19026</name>
</gene>
<organism evidence="2 3">
    <name type="scientific">Racocetra fulgida</name>
    <dbReference type="NCBI Taxonomy" id="60492"/>
    <lineage>
        <taxon>Eukaryota</taxon>
        <taxon>Fungi</taxon>
        <taxon>Fungi incertae sedis</taxon>
        <taxon>Mucoromycota</taxon>
        <taxon>Glomeromycotina</taxon>
        <taxon>Glomeromycetes</taxon>
        <taxon>Diversisporales</taxon>
        <taxon>Gigasporaceae</taxon>
        <taxon>Racocetra</taxon>
    </lineage>
</organism>
<dbReference type="Proteomes" id="UP000789396">
    <property type="component" value="Unassembled WGS sequence"/>
</dbReference>
<dbReference type="AlphaFoldDB" id="A0A9N9K9C5"/>
<comment type="caution">
    <text evidence="2">The sequence shown here is derived from an EMBL/GenBank/DDBJ whole genome shotgun (WGS) entry which is preliminary data.</text>
</comment>
<evidence type="ECO:0000313" key="3">
    <source>
        <dbReference type="Proteomes" id="UP000789396"/>
    </source>
</evidence>